<proteinExistence type="predicted"/>
<feature type="compositionally biased region" description="Basic and acidic residues" evidence="2">
    <location>
        <begin position="1870"/>
        <end position="1879"/>
    </location>
</feature>
<feature type="region of interest" description="Disordered" evidence="2">
    <location>
        <begin position="176"/>
        <end position="207"/>
    </location>
</feature>
<dbReference type="EMBL" id="JARGDH010000005">
    <property type="protein sequence ID" value="KAL0267669.1"/>
    <property type="molecule type" value="Genomic_DNA"/>
</dbReference>
<feature type="compositionally biased region" description="Polar residues" evidence="2">
    <location>
        <begin position="576"/>
        <end position="588"/>
    </location>
</feature>
<feature type="compositionally biased region" description="Low complexity" evidence="2">
    <location>
        <begin position="2117"/>
        <end position="2129"/>
    </location>
</feature>
<dbReference type="PANTHER" id="PTHR15742">
    <property type="entry name" value="GIRDIN"/>
    <property type="match status" value="1"/>
</dbReference>
<feature type="region of interest" description="Disordered" evidence="2">
    <location>
        <begin position="1631"/>
        <end position="1655"/>
    </location>
</feature>
<feature type="region of interest" description="Disordered" evidence="2">
    <location>
        <begin position="641"/>
        <end position="674"/>
    </location>
</feature>
<dbReference type="Gene3D" id="1.10.287.1490">
    <property type="match status" value="1"/>
</dbReference>
<feature type="region of interest" description="Disordered" evidence="2">
    <location>
        <begin position="1158"/>
        <end position="1189"/>
    </location>
</feature>
<feature type="coiled-coil region" evidence="1">
    <location>
        <begin position="804"/>
        <end position="932"/>
    </location>
</feature>
<organism evidence="3">
    <name type="scientific">Menopon gallinae</name>
    <name type="common">poultry shaft louse</name>
    <dbReference type="NCBI Taxonomy" id="328185"/>
    <lineage>
        <taxon>Eukaryota</taxon>
        <taxon>Metazoa</taxon>
        <taxon>Ecdysozoa</taxon>
        <taxon>Arthropoda</taxon>
        <taxon>Hexapoda</taxon>
        <taxon>Insecta</taxon>
        <taxon>Pterygota</taxon>
        <taxon>Neoptera</taxon>
        <taxon>Paraneoptera</taxon>
        <taxon>Psocodea</taxon>
        <taxon>Troctomorpha</taxon>
        <taxon>Phthiraptera</taxon>
        <taxon>Amblycera</taxon>
        <taxon>Menoponidae</taxon>
        <taxon>Menopon</taxon>
    </lineage>
</organism>
<accession>A0AAW2HD86</accession>
<evidence type="ECO:0000313" key="3">
    <source>
        <dbReference type="EMBL" id="KAL0267669.1"/>
    </source>
</evidence>
<feature type="compositionally biased region" description="Basic and acidic residues" evidence="2">
    <location>
        <begin position="544"/>
        <end position="558"/>
    </location>
</feature>
<sequence>MHHIYTGGKGDPLCPLGFHPQVRWPTRCKRCFRDYKEHGGKSKENDTTTLRKDDTTMSTPSLSSWNSSPARGREASLSSSTDSSGDSRDSSGYESYRPSTTNSRFSTSKSLSSSWTSTPDLGNVEDSVSTTVSIKLPRRRVTSDLTESIDSLNKTAEFTIRRRTNTTDLSKVINDASESDVSKSRSDEKEKKTTKISSSTNTTESLKPIKKTKVSVFESKKLTPVKETNGKPPGKLKKQEVKGLNTDTANPDVEFILKVKSAKPSESKKTGNVTRHTPTVGSSSSSSGAEESAEEDDNVSIAGTETTETTLVDKNENELLEQIESLKNELEMMKTRCERVEREKSDILLRRLASYDTTSSRTAASELLKLQQKVNELSTQSEDLKDDNKSLSLRVKELEKELEEQKKSDEMAKRAEELQAKLAAAETLCEELMDENEDMKKELRDLEDEIEEMQDNFREDQADEYSSLKKELEQTTKNCRILSFKLKKSERKAEQLELEKLEIENKYKEFAGQKGVDSLEKIKKLENDLKVANEVASRLTKELEEANGRLKSKDDVPKKKAPLLGSISKPGEKVSRSSMTRGGSQEDPQQLLRDLQDSLEREADLREQLRFAEEEAVNLRKKAARVEEDNDSLALQLKKMATKAKTVGRKTSPARARLTPDPNVEKDEGISEEEDPAELRLMLELNEQESAVLRKKVEELESDSETHKKKIKELEEKLTAANSVKKPGILGGLGSGASALDKQKMKVMEDEVTDLRKKLIEKEREIERLQGEVQMSHKKKGTLIKSKSLDSPTEQQTLDLKRQLQLVEQEATILRTRITTLESDNEKLVAENKKLELLRGAKKASTTAESETVDKIASLEAKLAESEKTIKELQEKLDKPDNTAKKTGLSTFGKSTELEKVKKELKTKSDELEKLTKDHKKTEETLKRLREDATSKIIEFYQERTPKKPTDMHTKLQMKKMVEELESEVGDILVALKKAESQKSDGPNVNASDLAEKDKKIKELEEKLKKMEEEKKSEKKPTGDQDEKKKLEKKLNDEKETVKKLEKELSDEKDKVKKAENERKKLEEEKKKVEAGLSKLEKENSKLMEEKKQMGNEISKLESEKKNISMAQDEVTVFAKKLESANKDLEKEKEAVTKLKKQLEELNKVEEERVKLRKELAEKDKSMKDTEDKLKESDEKVKKLEKTLTTNKTKVTKLEKSVEDLEKNKVESENRVKNLQQELKKTEELSSSMKDKISKLENDLDERNETIKGLEESVRKERERATDASIKAGSAEKREITMLREDLDKKLKELEEITDKCEKLEKEMRQSEEKQKRTELELIKEKGVWESKASELESELNAERKKIERMKAAHEKDQRNHESELSTLKVKIRTLEHSSGASTKKVTDLKDEYTAKIQKLESELAAEKQEYEDLTVKYDLLEEEHVVTKAQLVMEKEHIQSQVVAGKREIECLEEELKTLKDTYNNKQESWIKEKIDLQEKLKETTERITRANETKWELEKSRLTAINEEQRSLAEQLKQQNESMIEQMEHMRKENEEFRKKLDDFDKVSKIQRQITADTNQMDQELREVRGRLAAEEKNHKSEMAALKLRYESRVNLITEELQTSQSQVSRFKRERDTYRHMLEEAQSQMAELKSGARNRDSRNVSSSDEMEDSKTVIANLEQQVSCMEDELSEARLECSKLKTELVSEKSAWEVKLSELQSRVNELEEDKILSSGRTKIPGLRTRMELAWQKEREDQQRILQETSTLARDLRQTLFEVERERDKERLEAKRRQEQMKRASEEEMEENRKKITELQCDLLELRDAHAKLRTTNEKLRREKERWDKESRTLQRSKAKNEEDERKIQSMVENVDNLLRLLPQVRDINYDASKKKVSKSRETSPAMAKSEDDDLKKILRQLSSVADDLRSRNLEADDKDRSRRAASMGFRRAASTESDGIPETVVRRPGGPRKQHTLHRKSLSLSDTTGPGAQDQAIWKEDEHDGSLTSLEEHVHKRLNNIGRREASMDSGMSADSTQSDIVERKKKKGLLGKLKKLTKSRSIEDRNGSQEDFYMKSTAGSDSDMSFTHESERGSKKDLREKLTGIFKRGGSSSRSNSVERNAKSDDSKAKSLPRNAGSSQMNSSSSQSSSTGRPLDRTRNPAASTLRRP</sequence>
<feature type="compositionally biased region" description="Basic and acidic residues" evidence="2">
    <location>
        <begin position="1910"/>
        <end position="1920"/>
    </location>
</feature>
<feature type="region of interest" description="Disordered" evidence="2">
    <location>
        <begin position="1910"/>
        <end position="1970"/>
    </location>
</feature>
<feature type="compositionally biased region" description="Basic and acidic residues" evidence="2">
    <location>
        <begin position="180"/>
        <end position="193"/>
    </location>
</feature>
<feature type="coiled-coil region" evidence="1">
    <location>
        <begin position="316"/>
        <end position="343"/>
    </location>
</feature>
<gene>
    <name evidence="3" type="ORF">PYX00_009869</name>
</gene>
<name>A0AAW2HD86_9NEOP</name>
<feature type="region of interest" description="Disordered" evidence="2">
    <location>
        <begin position="37"/>
        <end position="129"/>
    </location>
</feature>
<dbReference type="EMBL" id="JARGDH010000005">
    <property type="protein sequence ID" value="KAL0267671.1"/>
    <property type="molecule type" value="Genomic_DNA"/>
</dbReference>
<protein>
    <submittedName>
        <fullName evidence="3">Uncharacterized protein</fullName>
    </submittedName>
</protein>
<evidence type="ECO:0000256" key="2">
    <source>
        <dbReference type="SAM" id="MobiDB-lite"/>
    </source>
</evidence>
<feature type="region of interest" description="Disordered" evidence="2">
    <location>
        <begin position="1816"/>
        <end position="1843"/>
    </location>
</feature>
<feature type="compositionally biased region" description="Basic and acidic residues" evidence="2">
    <location>
        <begin position="994"/>
        <end position="1090"/>
    </location>
</feature>
<feature type="compositionally biased region" description="Low complexity" evidence="2">
    <location>
        <begin position="101"/>
        <end position="118"/>
    </location>
</feature>
<feature type="compositionally biased region" description="Basic residues" evidence="2">
    <location>
        <begin position="1947"/>
        <end position="1959"/>
    </location>
</feature>
<feature type="region of interest" description="Disordered" evidence="2">
    <location>
        <begin position="1768"/>
        <end position="1788"/>
    </location>
</feature>
<feature type="compositionally biased region" description="Basic and acidic residues" evidence="2">
    <location>
        <begin position="2065"/>
        <end position="2081"/>
    </location>
</feature>
<feature type="region of interest" description="Disordered" evidence="2">
    <location>
        <begin position="223"/>
        <end position="245"/>
    </location>
</feature>
<feature type="region of interest" description="Disordered" evidence="2">
    <location>
        <begin position="262"/>
        <end position="316"/>
    </location>
</feature>
<feature type="compositionally biased region" description="Polar residues" evidence="2">
    <location>
        <begin position="270"/>
        <end position="280"/>
    </location>
</feature>
<feature type="region of interest" description="Disordered" evidence="2">
    <location>
        <begin position="770"/>
        <end position="795"/>
    </location>
</feature>
<feature type="region of interest" description="Disordered" evidence="2">
    <location>
        <begin position="978"/>
        <end position="1090"/>
    </location>
</feature>
<feature type="compositionally biased region" description="Basic and acidic residues" evidence="2">
    <location>
        <begin position="37"/>
        <end position="55"/>
    </location>
</feature>
<evidence type="ECO:0000256" key="1">
    <source>
        <dbReference type="SAM" id="Coils"/>
    </source>
</evidence>
<feature type="compositionally biased region" description="Basic and acidic residues" evidence="2">
    <location>
        <begin position="1158"/>
        <end position="1186"/>
    </location>
</feature>
<feature type="compositionally biased region" description="Low complexity" evidence="2">
    <location>
        <begin position="58"/>
        <end position="68"/>
    </location>
</feature>
<feature type="compositionally biased region" description="Basic residues" evidence="2">
    <location>
        <begin position="2022"/>
        <end position="2037"/>
    </location>
</feature>
<feature type="region of interest" description="Disordered" evidence="2">
    <location>
        <begin position="2001"/>
        <end position="2148"/>
    </location>
</feature>
<dbReference type="SUPFAM" id="SSF57997">
    <property type="entry name" value="Tropomyosin"/>
    <property type="match status" value="1"/>
</dbReference>
<feature type="region of interest" description="Disordered" evidence="2">
    <location>
        <begin position="544"/>
        <end position="599"/>
    </location>
</feature>
<reference evidence="3" key="1">
    <citation type="journal article" date="2024" name="Gigascience">
        <title>Chromosome-level genome of the poultry shaft louse Menopon gallinae provides insight into the host-switching and adaptive evolution of parasitic lice.</title>
        <authorList>
            <person name="Xu Y."/>
            <person name="Ma L."/>
            <person name="Liu S."/>
            <person name="Liang Y."/>
            <person name="Liu Q."/>
            <person name="He Z."/>
            <person name="Tian L."/>
            <person name="Duan Y."/>
            <person name="Cai W."/>
            <person name="Li H."/>
            <person name="Song F."/>
        </authorList>
    </citation>
    <scope>NUCLEOTIDE SEQUENCE</scope>
    <source>
        <strain evidence="3">Cailab_2023a</strain>
    </source>
</reference>
<feature type="region of interest" description="Disordered" evidence="2">
    <location>
        <begin position="1870"/>
        <end position="1892"/>
    </location>
</feature>
<dbReference type="PANTHER" id="PTHR15742:SF5">
    <property type="entry name" value="GIRDIN"/>
    <property type="match status" value="1"/>
</dbReference>
<feature type="compositionally biased region" description="Polar residues" evidence="2">
    <location>
        <begin position="2089"/>
        <end position="2098"/>
    </location>
</feature>
<feature type="compositionally biased region" description="Basic and acidic residues" evidence="2">
    <location>
        <begin position="2099"/>
        <end position="2108"/>
    </location>
</feature>
<dbReference type="EMBL" id="JARGDH010000005">
    <property type="protein sequence ID" value="KAL0267673.1"/>
    <property type="molecule type" value="Genomic_DNA"/>
</dbReference>
<feature type="compositionally biased region" description="Basic and acidic residues" evidence="2">
    <location>
        <begin position="1203"/>
        <end position="1266"/>
    </location>
</feature>
<feature type="compositionally biased region" description="Polar residues" evidence="2">
    <location>
        <begin position="301"/>
        <end position="310"/>
    </location>
</feature>
<feature type="region of interest" description="Disordered" evidence="2">
    <location>
        <begin position="1203"/>
        <end position="1270"/>
    </location>
</feature>
<feature type="compositionally biased region" description="Low complexity" evidence="2">
    <location>
        <begin position="281"/>
        <end position="290"/>
    </location>
</feature>
<feature type="compositionally biased region" description="Low complexity" evidence="2">
    <location>
        <begin position="195"/>
        <end position="205"/>
    </location>
</feature>
<comment type="caution">
    <text evidence="3">The sequence shown here is derived from an EMBL/GenBank/DDBJ whole genome shotgun (WGS) entry which is preliminary data.</text>
</comment>
<keyword evidence="1" id="KW-0175">Coiled coil</keyword>
<dbReference type="InterPro" id="IPR049885">
    <property type="entry name" value="MTCL1-3"/>
</dbReference>